<name>A0A377GW84_9FUSO</name>
<protein>
    <submittedName>
        <fullName evidence="1">Uncharacterized protein</fullName>
    </submittedName>
</protein>
<gene>
    <name evidence="1" type="ORF">NCTC10723_00664</name>
</gene>
<dbReference type="AlphaFoldDB" id="A0A377GW84"/>
<reference evidence="1 2" key="1">
    <citation type="submission" date="2018-06" db="EMBL/GenBank/DDBJ databases">
        <authorList>
            <consortium name="Pathogen Informatics"/>
            <person name="Doyle S."/>
        </authorList>
    </citation>
    <scope>NUCLEOTIDE SEQUENCE [LARGE SCALE GENOMIC DNA]</scope>
    <source>
        <strain evidence="1 2">NCTC10723</strain>
    </source>
</reference>
<dbReference type="EMBL" id="UGGU01000003">
    <property type="protein sequence ID" value="STO31219.1"/>
    <property type="molecule type" value="Genomic_DNA"/>
</dbReference>
<dbReference type="RefSeq" id="WP_115269321.1">
    <property type="nucleotide sequence ID" value="NZ_CASFEE010000003.1"/>
</dbReference>
<organism evidence="1 2">
    <name type="scientific">Fusobacterium necrogenes</name>
    <dbReference type="NCBI Taxonomy" id="858"/>
    <lineage>
        <taxon>Bacteria</taxon>
        <taxon>Fusobacteriati</taxon>
        <taxon>Fusobacteriota</taxon>
        <taxon>Fusobacteriia</taxon>
        <taxon>Fusobacteriales</taxon>
        <taxon>Fusobacteriaceae</taxon>
        <taxon>Fusobacterium</taxon>
    </lineage>
</organism>
<evidence type="ECO:0000313" key="2">
    <source>
        <dbReference type="Proteomes" id="UP000255328"/>
    </source>
</evidence>
<keyword evidence="2" id="KW-1185">Reference proteome</keyword>
<accession>A0A377GW84</accession>
<dbReference type="Proteomes" id="UP000255328">
    <property type="component" value="Unassembled WGS sequence"/>
</dbReference>
<evidence type="ECO:0000313" key="1">
    <source>
        <dbReference type="EMBL" id="STO31219.1"/>
    </source>
</evidence>
<proteinExistence type="predicted"/>
<dbReference type="OrthoDB" id="5713965at2"/>
<sequence length="90" mass="10585">MNRLYYIEFSHVIILQEVEIGMETEDSLVTALGCSLNKIPKRFLADDYSYYNGNICIFRRSKEELLVAFRKYKESILKNIAEIEKELSVK</sequence>